<feature type="domain" description="General secretion pathway GspH" evidence="8">
    <location>
        <begin position="46"/>
        <end position="150"/>
    </location>
</feature>
<evidence type="ECO:0000256" key="5">
    <source>
        <dbReference type="ARBA" id="ARBA00022692"/>
    </source>
</evidence>
<keyword evidence="10" id="KW-1185">Reference proteome</keyword>
<dbReference type="InterPro" id="IPR022346">
    <property type="entry name" value="T2SS_GspH"/>
</dbReference>
<dbReference type="Pfam" id="PF12019">
    <property type="entry name" value="GspH"/>
    <property type="match status" value="1"/>
</dbReference>
<keyword evidence="6" id="KW-1133">Transmembrane helix</keyword>
<evidence type="ECO:0000256" key="4">
    <source>
        <dbReference type="ARBA" id="ARBA00022519"/>
    </source>
</evidence>
<evidence type="ECO:0000313" key="10">
    <source>
        <dbReference type="Proteomes" id="UP000658514"/>
    </source>
</evidence>
<keyword evidence="4" id="KW-0997">Cell inner membrane</keyword>
<evidence type="ECO:0000256" key="1">
    <source>
        <dbReference type="ARBA" id="ARBA00004377"/>
    </source>
</evidence>
<keyword evidence="3" id="KW-0488">Methylation</keyword>
<dbReference type="InterPro" id="IPR012902">
    <property type="entry name" value="N_methyl_site"/>
</dbReference>
<evidence type="ECO:0000256" key="6">
    <source>
        <dbReference type="ARBA" id="ARBA00022989"/>
    </source>
</evidence>
<dbReference type="SUPFAM" id="SSF54523">
    <property type="entry name" value="Pili subunits"/>
    <property type="match status" value="1"/>
</dbReference>
<evidence type="ECO:0000256" key="3">
    <source>
        <dbReference type="ARBA" id="ARBA00022481"/>
    </source>
</evidence>
<gene>
    <name evidence="9" type="ORF">H6G24_13475</name>
</gene>
<dbReference type="NCBIfam" id="TIGR02532">
    <property type="entry name" value="IV_pilin_GFxxxE"/>
    <property type="match status" value="1"/>
</dbReference>
<dbReference type="InterPro" id="IPR045584">
    <property type="entry name" value="Pilin-like"/>
</dbReference>
<dbReference type="EMBL" id="JACJQH010000018">
    <property type="protein sequence ID" value="MBD2196497.1"/>
    <property type="molecule type" value="Genomic_DNA"/>
</dbReference>
<dbReference type="Proteomes" id="UP000658514">
    <property type="component" value="Unassembled WGS sequence"/>
</dbReference>
<keyword evidence="5" id="KW-0812">Transmembrane</keyword>
<comment type="caution">
    <text evidence="9">The sequence shown here is derived from an EMBL/GenBank/DDBJ whole genome shotgun (WGS) entry which is preliminary data.</text>
</comment>
<keyword evidence="7" id="KW-0472">Membrane</keyword>
<dbReference type="Gene3D" id="3.30.700.10">
    <property type="entry name" value="Glycoprotein, Type 4 Pilin"/>
    <property type="match status" value="1"/>
</dbReference>
<accession>A0ABR8A928</accession>
<evidence type="ECO:0000256" key="2">
    <source>
        <dbReference type="ARBA" id="ARBA00022475"/>
    </source>
</evidence>
<proteinExistence type="predicted"/>
<keyword evidence="2" id="KW-1003">Cell membrane</keyword>
<name>A0ABR8A928_9CYAN</name>
<evidence type="ECO:0000313" key="9">
    <source>
        <dbReference type="EMBL" id="MBD2196497.1"/>
    </source>
</evidence>
<comment type="subcellular location">
    <subcellularLocation>
        <location evidence="1">Cell inner membrane</location>
        <topology evidence="1">Single-pass membrane protein</topology>
    </subcellularLocation>
</comment>
<evidence type="ECO:0000256" key="7">
    <source>
        <dbReference type="ARBA" id="ARBA00023136"/>
    </source>
</evidence>
<sequence length="172" mass="19157">MKNHSNSGFTVLELLVVILVLGILSAIAAPNWYGFVNVRRLNVAQDEVYRAMQQAQSEAKKQKLTWQASFRESNGTVQWAIHPAIMNPANAKWNNLDAAVRLDQETTLAQSNGVRQVQFDRMGMVEQPPLGRITLSSKKGGKAKRCVFVSTILGAMRTSKEQNTAQDGKYCY</sequence>
<reference evidence="9 10" key="1">
    <citation type="journal article" date="2020" name="ISME J.">
        <title>Comparative genomics reveals insights into cyanobacterial evolution and habitat adaptation.</title>
        <authorList>
            <person name="Chen M.Y."/>
            <person name="Teng W.K."/>
            <person name="Zhao L."/>
            <person name="Hu C.X."/>
            <person name="Zhou Y.K."/>
            <person name="Han B.P."/>
            <person name="Song L.R."/>
            <person name="Shu W.S."/>
        </authorList>
    </citation>
    <scope>NUCLEOTIDE SEQUENCE [LARGE SCALE GENOMIC DNA]</scope>
    <source>
        <strain evidence="9 10">FACHB-288</strain>
    </source>
</reference>
<evidence type="ECO:0000259" key="8">
    <source>
        <dbReference type="Pfam" id="PF12019"/>
    </source>
</evidence>
<dbReference type="Pfam" id="PF07963">
    <property type="entry name" value="N_methyl"/>
    <property type="match status" value="1"/>
</dbReference>
<dbReference type="RefSeq" id="WP_190540603.1">
    <property type="nucleotide sequence ID" value="NZ_CAWPNO010000049.1"/>
</dbReference>
<organism evidence="9 10">
    <name type="scientific">Calothrix parietina FACHB-288</name>
    <dbReference type="NCBI Taxonomy" id="2692896"/>
    <lineage>
        <taxon>Bacteria</taxon>
        <taxon>Bacillati</taxon>
        <taxon>Cyanobacteriota</taxon>
        <taxon>Cyanophyceae</taxon>
        <taxon>Nostocales</taxon>
        <taxon>Calotrichaceae</taxon>
        <taxon>Calothrix</taxon>
    </lineage>
</organism>
<protein>
    <submittedName>
        <fullName evidence="9">GspH/FimT family protein</fullName>
    </submittedName>
</protein>